<name>A0A9X2TGD4_9BACT</name>
<dbReference type="AlphaFoldDB" id="A0A9X2TGD4"/>
<accession>A0A9X2TGD4</accession>
<gene>
    <name evidence="2" type="ORF">GGP61_003200</name>
</gene>
<evidence type="ECO:0000256" key="1">
    <source>
        <dbReference type="SAM" id="MobiDB-lite"/>
    </source>
</evidence>
<protein>
    <submittedName>
        <fullName evidence="2">Uncharacterized protein</fullName>
    </submittedName>
</protein>
<feature type="region of interest" description="Disordered" evidence="1">
    <location>
        <begin position="1"/>
        <end position="68"/>
    </location>
</feature>
<feature type="compositionally biased region" description="Basic and acidic residues" evidence="1">
    <location>
        <begin position="1"/>
        <end position="15"/>
    </location>
</feature>
<evidence type="ECO:0000313" key="2">
    <source>
        <dbReference type="EMBL" id="MCS3711567.1"/>
    </source>
</evidence>
<dbReference type="RefSeq" id="WP_259124400.1">
    <property type="nucleotide sequence ID" value="NZ_JANUAE010000015.1"/>
</dbReference>
<evidence type="ECO:0000313" key="3">
    <source>
        <dbReference type="Proteomes" id="UP001155057"/>
    </source>
</evidence>
<reference evidence="2" key="1">
    <citation type="submission" date="2022-08" db="EMBL/GenBank/DDBJ databases">
        <title>Genomic Encyclopedia of Type Strains, Phase V (KMG-V): Genome sequencing to study the core and pangenomes of soil and plant-associated prokaryotes.</title>
        <authorList>
            <person name="Whitman W."/>
        </authorList>
    </citation>
    <scope>NUCLEOTIDE SEQUENCE</scope>
    <source>
        <strain evidence="2">SP3049</strain>
    </source>
</reference>
<organism evidence="2 3">
    <name type="scientific">Salinibacter ruber</name>
    <dbReference type="NCBI Taxonomy" id="146919"/>
    <lineage>
        <taxon>Bacteria</taxon>
        <taxon>Pseudomonadati</taxon>
        <taxon>Rhodothermota</taxon>
        <taxon>Rhodothermia</taxon>
        <taxon>Rhodothermales</taxon>
        <taxon>Salinibacteraceae</taxon>
        <taxon>Salinibacter</taxon>
    </lineage>
</organism>
<dbReference type="Proteomes" id="UP001155057">
    <property type="component" value="Unassembled WGS sequence"/>
</dbReference>
<dbReference type="EMBL" id="JANUAE010000015">
    <property type="protein sequence ID" value="MCS3711567.1"/>
    <property type="molecule type" value="Genomic_DNA"/>
</dbReference>
<sequence>MPFREAERELERMETHTPGSGSGAKASVIKRTAFRDALNERESPGERTYHGQGPPDTPSLDEQVIFSK</sequence>
<proteinExistence type="predicted"/>
<comment type="caution">
    <text evidence="2">The sequence shown here is derived from an EMBL/GenBank/DDBJ whole genome shotgun (WGS) entry which is preliminary data.</text>
</comment>
<feature type="compositionally biased region" description="Basic and acidic residues" evidence="1">
    <location>
        <begin position="33"/>
        <end position="49"/>
    </location>
</feature>